<proteinExistence type="predicted"/>
<dbReference type="AlphaFoldDB" id="A0A1A9UWD8"/>
<accession>A0A1A9UWD8</accession>
<dbReference type="Proteomes" id="UP000078200">
    <property type="component" value="Unassembled WGS sequence"/>
</dbReference>
<evidence type="ECO:0000313" key="1">
    <source>
        <dbReference type="EnsemblMetazoa" id="GAUT017965-PA"/>
    </source>
</evidence>
<reference evidence="1" key="1">
    <citation type="submission" date="2020-05" db="UniProtKB">
        <authorList>
            <consortium name="EnsemblMetazoa"/>
        </authorList>
    </citation>
    <scope>IDENTIFICATION</scope>
    <source>
        <strain evidence="1">TTRI</strain>
    </source>
</reference>
<dbReference type="VEuPathDB" id="VectorBase:GAUT017965"/>
<name>A0A1A9UWD8_GLOAU</name>
<keyword evidence="2" id="KW-1185">Reference proteome</keyword>
<sequence length="84" mass="9657">MGQYLCPYPQPVSLCPKIQLRTIIRIPLCYFPYLPACLVWIVLLVRAVMAFLKVSILGGFFIGQLVDRLPYKLLFGSIILYHIK</sequence>
<evidence type="ECO:0000313" key="2">
    <source>
        <dbReference type="Proteomes" id="UP000078200"/>
    </source>
</evidence>
<protein>
    <submittedName>
        <fullName evidence="1">Uncharacterized protein</fullName>
    </submittedName>
</protein>
<organism evidence="1 2">
    <name type="scientific">Glossina austeni</name>
    <name type="common">Savannah tsetse fly</name>
    <dbReference type="NCBI Taxonomy" id="7395"/>
    <lineage>
        <taxon>Eukaryota</taxon>
        <taxon>Metazoa</taxon>
        <taxon>Ecdysozoa</taxon>
        <taxon>Arthropoda</taxon>
        <taxon>Hexapoda</taxon>
        <taxon>Insecta</taxon>
        <taxon>Pterygota</taxon>
        <taxon>Neoptera</taxon>
        <taxon>Endopterygota</taxon>
        <taxon>Diptera</taxon>
        <taxon>Brachycera</taxon>
        <taxon>Muscomorpha</taxon>
        <taxon>Hippoboscoidea</taxon>
        <taxon>Glossinidae</taxon>
        <taxon>Glossina</taxon>
    </lineage>
</organism>
<dbReference type="EnsemblMetazoa" id="GAUT017965-RA">
    <property type="protein sequence ID" value="GAUT017965-PA"/>
    <property type="gene ID" value="GAUT017965"/>
</dbReference>